<feature type="compositionally biased region" description="Polar residues" evidence="2">
    <location>
        <begin position="20"/>
        <end position="47"/>
    </location>
</feature>
<dbReference type="GO" id="GO:0006397">
    <property type="term" value="P:mRNA processing"/>
    <property type="evidence" value="ECO:0007669"/>
    <property type="project" value="UniProtKB-KW"/>
</dbReference>
<dbReference type="GO" id="GO:0003676">
    <property type="term" value="F:nucleic acid binding"/>
    <property type="evidence" value="ECO:0007669"/>
    <property type="project" value="InterPro"/>
</dbReference>
<evidence type="ECO:0008006" key="5">
    <source>
        <dbReference type="Google" id="ProtNLM"/>
    </source>
</evidence>
<feature type="region of interest" description="Disordered" evidence="2">
    <location>
        <begin position="1"/>
        <end position="65"/>
    </location>
</feature>
<evidence type="ECO:0000256" key="2">
    <source>
        <dbReference type="SAM" id="MobiDB-lite"/>
    </source>
</evidence>
<comment type="caution">
    <text evidence="3">The sequence shown here is derived from an EMBL/GenBank/DDBJ whole genome shotgun (WGS) entry which is preliminary data.</text>
</comment>
<dbReference type="InterPro" id="IPR036875">
    <property type="entry name" value="Znf_CCHC_sf"/>
</dbReference>
<accession>A0A9Q3F2I3</accession>
<evidence type="ECO:0000313" key="3">
    <source>
        <dbReference type="EMBL" id="MBW0531349.1"/>
    </source>
</evidence>
<gene>
    <name evidence="3" type="ORF">O181_071064</name>
</gene>
<proteinExistence type="predicted"/>
<keyword evidence="4" id="KW-1185">Reference proteome</keyword>
<dbReference type="EMBL" id="AVOT02036769">
    <property type="protein sequence ID" value="MBW0531349.1"/>
    <property type="molecule type" value="Genomic_DNA"/>
</dbReference>
<dbReference type="GO" id="GO:0008270">
    <property type="term" value="F:zinc ion binding"/>
    <property type="evidence" value="ECO:0007669"/>
    <property type="project" value="InterPro"/>
</dbReference>
<feature type="compositionally biased region" description="Low complexity" evidence="2">
    <location>
        <begin position="54"/>
        <end position="65"/>
    </location>
</feature>
<dbReference type="SUPFAM" id="SSF57756">
    <property type="entry name" value="Retrovirus zinc finger-like domains"/>
    <property type="match status" value="1"/>
</dbReference>
<protein>
    <recommendedName>
        <fullName evidence="5">CCHC-type domain-containing protein</fullName>
    </recommendedName>
</protein>
<evidence type="ECO:0000313" key="4">
    <source>
        <dbReference type="Proteomes" id="UP000765509"/>
    </source>
</evidence>
<keyword evidence="1" id="KW-0507">mRNA processing</keyword>
<organism evidence="3 4">
    <name type="scientific">Austropuccinia psidii MF-1</name>
    <dbReference type="NCBI Taxonomy" id="1389203"/>
    <lineage>
        <taxon>Eukaryota</taxon>
        <taxon>Fungi</taxon>
        <taxon>Dikarya</taxon>
        <taxon>Basidiomycota</taxon>
        <taxon>Pucciniomycotina</taxon>
        <taxon>Pucciniomycetes</taxon>
        <taxon>Pucciniales</taxon>
        <taxon>Sphaerophragmiaceae</taxon>
        <taxon>Austropuccinia</taxon>
    </lineage>
</organism>
<sequence>MKRLDLLENQPASKQKEVRTNPNSTNKTNATPPSFASVLSATNNVRPTNPLPKKPTMTAQTPTTTEQNRFKKYSIVIRTKFGATKPFAGKTTQESYNKVNKALMEVNAKHDNNPIRIRAIIKYPLGDVRFFTRTRAEAKWLLDNRATWTHVADPVFVTSPTSYPVIVHSCPTFLDFEDEICKTAFLQQNDIPKESVLQIRWLGHPKEEEKSHGSIVIQLTDKTTAQQLLRGGLIFDGTFMQTMPYTPGPTKCFNCLKTGHQAHMCKDNPTCIKCGEKHLPQTCNDTSYIPSIKRCVRCINTNKQMNGTADKYEEKYQHSCLSQQCPIRQREIQLMVANTQSHGE</sequence>
<evidence type="ECO:0000256" key="1">
    <source>
        <dbReference type="ARBA" id="ARBA00022664"/>
    </source>
</evidence>
<reference evidence="3" key="1">
    <citation type="submission" date="2021-03" db="EMBL/GenBank/DDBJ databases">
        <title>Draft genome sequence of rust myrtle Austropuccinia psidii MF-1, a brazilian biotype.</title>
        <authorList>
            <person name="Quecine M.C."/>
            <person name="Pachon D.M.R."/>
            <person name="Bonatelli M.L."/>
            <person name="Correr F.H."/>
            <person name="Franceschini L.M."/>
            <person name="Leite T.F."/>
            <person name="Margarido G.R.A."/>
            <person name="Almeida C.A."/>
            <person name="Ferrarezi J.A."/>
            <person name="Labate C.A."/>
        </authorList>
    </citation>
    <scope>NUCLEOTIDE SEQUENCE</scope>
    <source>
        <strain evidence="3">MF-1</strain>
    </source>
</reference>
<dbReference type="AlphaFoldDB" id="A0A9Q3F2I3"/>
<dbReference type="Proteomes" id="UP000765509">
    <property type="component" value="Unassembled WGS sequence"/>
</dbReference>
<dbReference type="OrthoDB" id="4525213at2759"/>
<name>A0A9Q3F2I3_9BASI</name>